<dbReference type="AlphaFoldDB" id="A0A914YAU2"/>
<keyword evidence="1" id="KW-0732">Signal</keyword>
<feature type="chain" id="PRO_5037251841" evidence="1">
    <location>
        <begin position="17"/>
        <end position="137"/>
    </location>
</feature>
<evidence type="ECO:0000313" key="2">
    <source>
        <dbReference type="Proteomes" id="UP000887577"/>
    </source>
</evidence>
<feature type="signal peptide" evidence="1">
    <location>
        <begin position="1"/>
        <end position="16"/>
    </location>
</feature>
<sequence>MGSALELGLVVQAVHAQANCTSAVGGCPAVHCQVIGCELRLPAQVQGIGHAAAHGIQDAVVAQVYMALVGCQARLGGVCIVDIALDVNPVGHLARGDINGGIGAELDIVCSIAAYGLADSIGVRVLGADINFQFISL</sequence>
<proteinExistence type="predicted"/>
<accession>A0A914YAU2</accession>
<dbReference type="WBParaSite" id="PSU_v2.g17324.t1">
    <property type="protein sequence ID" value="PSU_v2.g17324.t1"/>
    <property type="gene ID" value="PSU_v2.g17324"/>
</dbReference>
<name>A0A914YAU2_9BILA</name>
<dbReference type="Proteomes" id="UP000887577">
    <property type="component" value="Unplaced"/>
</dbReference>
<evidence type="ECO:0000313" key="3">
    <source>
        <dbReference type="WBParaSite" id="PSU_v2.g17324.t1"/>
    </source>
</evidence>
<organism evidence="2 3">
    <name type="scientific">Panagrolaimus superbus</name>
    <dbReference type="NCBI Taxonomy" id="310955"/>
    <lineage>
        <taxon>Eukaryota</taxon>
        <taxon>Metazoa</taxon>
        <taxon>Ecdysozoa</taxon>
        <taxon>Nematoda</taxon>
        <taxon>Chromadorea</taxon>
        <taxon>Rhabditida</taxon>
        <taxon>Tylenchina</taxon>
        <taxon>Panagrolaimomorpha</taxon>
        <taxon>Panagrolaimoidea</taxon>
        <taxon>Panagrolaimidae</taxon>
        <taxon>Panagrolaimus</taxon>
    </lineage>
</organism>
<keyword evidence="2" id="KW-1185">Reference proteome</keyword>
<reference evidence="3" key="1">
    <citation type="submission" date="2022-11" db="UniProtKB">
        <authorList>
            <consortium name="WormBaseParasite"/>
        </authorList>
    </citation>
    <scope>IDENTIFICATION</scope>
</reference>
<evidence type="ECO:0000256" key="1">
    <source>
        <dbReference type="SAM" id="SignalP"/>
    </source>
</evidence>
<protein>
    <submittedName>
        <fullName evidence="3">Uncharacterized protein</fullName>
    </submittedName>
</protein>